<dbReference type="EC" id="3.1.3.18" evidence="4"/>
<dbReference type="InterPro" id="IPR036412">
    <property type="entry name" value="HAD-like_sf"/>
</dbReference>
<comment type="caution">
    <text evidence="5">The sequence shown here is derived from an EMBL/GenBank/DDBJ whole genome shotgun (WGS) entry which is preliminary data.</text>
</comment>
<dbReference type="PANTHER" id="PTHR43434">
    <property type="entry name" value="PHOSPHOGLYCOLATE PHOSPHATASE"/>
    <property type="match status" value="1"/>
</dbReference>
<dbReference type="Proteomes" id="UP000531251">
    <property type="component" value="Unassembled WGS sequence"/>
</dbReference>
<dbReference type="InterPro" id="IPR041492">
    <property type="entry name" value="HAD_2"/>
</dbReference>
<dbReference type="InterPro" id="IPR023214">
    <property type="entry name" value="HAD_sf"/>
</dbReference>
<dbReference type="EMBL" id="JAATJB010000001">
    <property type="protein sequence ID" value="NJB96327.1"/>
    <property type="molecule type" value="Genomic_DNA"/>
</dbReference>
<sequence length="220" mass="23947">MIRHVIFDLDGTLVDSCEVCVSILTGMIGDRGIMHVIDPVEARLHMSSGGAEMVSALLGPARRHFADDLADFRARYARHVTKRESLFPGVAAGIERLHRAGLRLSICSNKPQNLVDKVLEDTGLAPYFDVVVGGQPGLRPKPEPDLLRAVTDRLGCAPQEAVFVGDSELDHAVARDAGMGFYLMTYGYADPEWDPGESDCFDCFSTFTNALSERIGSVHA</sequence>
<dbReference type="InterPro" id="IPR023198">
    <property type="entry name" value="PGP-like_dom2"/>
</dbReference>
<evidence type="ECO:0000256" key="3">
    <source>
        <dbReference type="ARBA" id="ARBA00006171"/>
    </source>
</evidence>
<dbReference type="Gene3D" id="3.40.50.1000">
    <property type="entry name" value="HAD superfamily/HAD-like"/>
    <property type="match status" value="1"/>
</dbReference>
<dbReference type="RefSeq" id="WP_126001218.1">
    <property type="nucleotide sequence ID" value="NZ_BAAADY010000001.1"/>
</dbReference>
<dbReference type="SUPFAM" id="SSF56784">
    <property type="entry name" value="HAD-like"/>
    <property type="match status" value="1"/>
</dbReference>
<reference evidence="5 6" key="1">
    <citation type="submission" date="2020-03" db="EMBL/GenBank/DDBJ databases">
        <title>Genomic Encyclopedia of Type Strains, Phase IV (KMG-IV): sequencing the most valuable type-strain genomes for metagenomic binning, comparative biology and taxonomic classification.</title>
        <authorList>
            <person name="Goeker M."/>
        </authorList>
    </citation>
    <scope>NUCLEOTIDE SEQUENCE [LARGE SCALE GENOMIC DNA]</scope>
    <source>
        <strain evidence="5 6">DSM 7225</strain>
    </source>
</reference>
<protein>
    <recommendedName>
        <fullName evidence="4">phosphoglycolate phosphatase</fullName>
        <ecNumber evidence="4">3.1.3.18</ecNumber>
    </recommendedName>
</protein>
<dbReference type="GO" id="GO:0006281">
    <property type="term" value="P:DNA repair"/>
    <property type="evidence" value="ECO:0007669"/>
    <property type="project" value="TreeGrafter"/>
</dbReference>
<keyword evidence="5" id="KW-0378">Hydrolase</keyword>
<dbReference type="SFLD" id="SFLDG01129">
    <property type="entry name" value="C1.5:_HAD__Beta-PGM__Phosphata"/>
    <property type="match status" value="1"/>
</dbReference>
<proteinExistence type="inferred from homology"/>
<comment type="catalytic activity">
    <reaction evidence="1">
        <text>2-phosphoglycolate + H2O = glycolate + phosphate</text>
        <dbReference type="Rhea" id="RHEA:14369"/>
        <dbReference type="ChEBI" id="CHEBI:15377"/>
        <dbReference type="ChEBI" id="CHEBI:29805"/>
        <dbReference type="ChEBI" id="CHEBI:43474"/>
        <dbReference type="ChEBI" id="CHEBI:58033"/>
        <dbReference type="EC" id="3.1.3.18"/>
    </reaction>
</comment>
<dbReference type="Gene3D" id="1.10.150.240">
    <property type="entry name" value="Putative phosphatase, domain 2"/>
    <property type="match status" value="1"/>
</dbReference>
<dbReference type="InterPro" id="IPR006439">
    <property type="entry name" value="HAD-SF_hydro_IA"/>
</dbReference>
<comment type="similarity">
    <text evidence="3">Belongs to the HAD-like hydrolase superfamily. CbbY/CbbZ/Gph/YieH family.</text>
</comment>
<dbReference type="PRINTS" id="PR00413">
    <property type="entry name" value="HADHALOGNASE"/>
</dbReference>
<gene>
    <name evidence="5" type="ORF">GGR89_000619</name>
</gene>
<accession>A0A7X5XWE5</accession>
<keyword evidence="6" id="KW-1185">Reference proteome</keyword>
<dbReference type="NCBIfam" id="TIGR01509">
    <property type="entry name" value="HAD-SF-IA-v3"/>
    <property type="match status" value="1"/>
</dbReference>
<comment type="pathway">
    <text evidence="2">Organic acid metabolism; glycolate biosynthesis; glycolate from 2-phosphoglycolate: step 1/1.</text>
</comment>
<evidence type="ECO:0000256" key="2">
    <source>
        <dbReference type="ARBA" id="ARBA00004818"/>
    </source>
</evidence>
<name>A0A7X5XWE5_9SPHN</name>
<dbReference type="SFLD" id="SFLDS00003">
    <property type="entry name" value="Haloacid_Dehalogenase"/>
    <property type="match status" value="1"/>
</dbReference>
<dbReference type="InterPro" id="IPR050155">
    <property type="entry name" value="HAD-like_hydrolase_sf"/>
</dbReference>
<dbReference type="Pfam" id="PF13419">
    <property type="entry name" value="HAD_2"/>
    <property type="match status" value="1"/>
</dbReference>
<evidence type="ECO:0000256" key="1">
    <source>
        <dbReference type="ARBA" id="ARBA00000830"/>
    </source>
</evidence>
<dbReference type="GO" id="GO:0005829">
    <property type="term" value="C:cytosol"/>
    <property type="evidence" value="ECO:0007669"/>
    <property type="project" value="TreeGrafter"/>
</dbReference>
<evidence type="ECO:0000313" key="5">
    <source>
        <dbReference type="EMBL" id="NJB96327.1"/>
    </source>
</evidence>
<dbReference type="GO" id="GO:0008967">
    <property type="term" value="F:phosphoglycolate phosphatase activity"/>
    <property type="evidence" value="ECO:0007669"/>
    <property type="project" value="UniProtKB-EC"/>
</dbReference>
<evidence type="ECO:0000256" key="4">
    <source>
        <dbReference type="ARBA" id="ARBA00013078"/>
    </source>
</evidence>
<dbReference type="NCBIfam" id="TIGR01549">
    <property type="entry name" value="HAD-SF-IA-v1"/>
    <property type="match status" value="1"/>
</dbReference>
<organism evidence="5 6">
    <name type="scientific">Sphingomonas trueperi</name>
    <dbReference type="NCBI Taxonomy" id="53317"/>
    <lineage>
        <taxon>Bacteria</taxon>
        <taxon>Pseudomonadati</taxon>
        <taxon>Pseudomonadota</taxon>
        <taxon>Alphaproteobacteria</taxon>
        <taxon>Sphingomonadales</taxon>
        <taxon>Sphingomonadaceae</taxon>
        <taxon>Sphingomonas</taxon>
    </lineage>
</organism>
<dbReference type="AlphaFoldDB" id="A0A7X5XWE5"/>
<dbReference type="PANTHER" id="PTHR43434:SF1">
    <property type="entry name" value="PHOSPHOGLYCOLATE PHOSPHATASE"/>
    <property type="match status" value="1"/>
</dbReference>
<evidence type="ECO:0000313" key="6">
    <source>
        <dbReference type="Proteomes" id="UP000531251"/>
    </source>
</evidence>